<dbReference type="InterPro" id="IPR014937">
    <property type="entry name" value="DUF1810"/>
</dbReference>
<organism evidence="1 2">
    <name type="scientific">Aurantimonas manganoxydans (strain ATCC BAA-1229 / DSM 21871 / SI85-9A1)</name>
    <dbReference type="NCBI Taxonomy" id="287752"/>
    <lineage>
        <taxon>Bacteria</taxon>
        <taxon>Pseudomonadati</taxon>
        <taxon>Pseudomonadota</taxon>
        <taxon>Alphaproteobacteria</taxon>
        <taxon>Hyphomicrobiales</taxon>
        <taxon>Aurantimonadaceae</taxon>
        <taxon>Aurantimonas</taxon>
    </lineage>
</organism>
<dbReference type="PIRSF" id="PIRSF008546">
    <property type="entry name" value="UCP008546"/>
    <property type="match status" value="1"/>
</dbReference>
<evidence type="ECO:0008006" key="3">
    <source>
        <dbReference type="Google" id="ProtNLM"/>
    </source>
</evidence>
<sequence length="146" mass="15995">MTEDDPNDLERFVAAQAPVYAQALGELQAGRKRSHWMWFVFPQLQGLGHSDMARHFGIASLDQARAYLRHPVLGPRLVDCTKAVLAHGDRSLAAIFGAPDDMKFGSSMTLFAHAADGDPSVFRDALALFCNGREDQATLRLLEIAG</sequence>
<dbReference type="InterPro" id="IPR036287">
    <property type="entry name" value="Rv1873-like_sf"/>
</dbReference>
<dbReference type="Proteomes" id="UP000000321">
    <property type="component" value="Unassembled WGS sequence"/>
</dbReference>
<name>Q1YN99_AURMS</name>
<comment type="caution">
    <text evidence="1">The sequence shown here is derived from an EMBL/GenBank/DDBJ whole genome shotgun (WGS) entry which is preliminary data.</text>
</comment>
<reference evidence="1 2" key="1">
    <citation type="journal article" date="2008" name="Appl. Environ. Microbiol.">
        <title>Genomic insights into Mn(II) oxidation by the marine alphaproteobacterium Aurantimonas sp. strain SI85-9A1.</title>
        <authorList>
            <person name="Dick G.J."/>
            <person name="Podell S."/>
            <person name="Johnson H.A."/>
            <person name="Rivera-Espinoza Y."/>
            <person name="Bernier-Latmani R."/>
            <person name="McCarthy J.K."/>
            <person name="Torpey J.W."/>
            <person name="Clement B.G."/>
            <person name="Gaasterland T."/>
            <person name="Tebo B.M."/>
        </authorList>
    </citation>
    <scope>NUCLEOTIDE SEQUENCE [LARGE SCALE GENOMIC DNA]</scope>
    <source>
        <strain evidence="1 2">SI85-9A1</strain>
    </source>
</reference>
<accession>Q1YN99</accession>
<protein>
    <recommendedName>
        <fullName evidence="3">Calpastatin</fullName>
    </recommendedName>
</protein>
<dbReference type="AlphaFoldDB" id="Q1YN99"/>
<dbReference type="EMBL" id="AAPJ01000001">
    <property type="protein sequence ID" value="EAS51132.1"/>
    <property type="molecule type" value="Genomic_DNA"/>
</dbReference>
<gene>
    <name evidence="1" type="ORF">SI859A1_01943</name>
</gene>
<dbReference type="HOGENOM" id="CLU_124534_0_0_5"/>
<evidence type="ECO:0000313" key="1">
    <source>
        <dbReference type="EMBL" id="EAS51132.1"/>
    </source>
</evidence>
<dbReference type="SUPFAM" id="SSF140736">
    <property type="entry name" value="Rv1873-like"/>
    <property type="match status" value="1"/>
</dbReference>
<dbReference type="Gene3D" id="1.25.40.380">
    <property type="entry name" value="Protein of unknown function DUF1810"/>
    <property type="match status" value="1"/>
</dbReference>
<dbReference type="BioCyc" id="AURANTIMONAS:SI859A1_01943-MONOMER"/>
<dbReference type="RefSeq" id="WP_009209776.1">
    <property type="nucleotide sequence ID" value="NZ_BBWP01000025.1"/>
</dbReference>
<proteinExistence type="predicted"/>
<keyword evidence="2" id="KW-1185">Reference proteome</keyword>
<evidence type="ECO:0000313" key="2">
    <source>
        <dbReference type="Proteomes" id="UP000000321"/>
    </source>
</evidence>
<dbReference type="OrthoDB" id="9801870at2"/>
<dbReference type="Pfam" id="PF08837">
    <property type="entry name" value="DUF1810"/>
    <property type="match status" value="1"/>
</dbReference>